<sequence length="17" mass="2223">MDIDLLLYGFQRRWWPL</sequence>
<organism evidence="1 2">
    <name type="scientific">Champsocephalus esox</name>
    <name type="common">pike icefish</name>
    <dbReference type="NCBI Taxonomy" id="159716"/>
    <lineage>
        <taxon>Eukaryota</taxon>
        <taxon>Metazoa</taxon>
        <taxon>Chordata</taxon>
        <taxon>Craniata</taxon>
        <taxon>Vertebrata</taxon>
        <taxon>Euteleostomi</taxon>
        <taxon>Actinopterygii</taxon>
        <taxon>Neopterygii</taxon>
        <taxon>Teleostei</taxon>
        <taxon>Neoteleostei</taxon>
        <taxon>Acanthomorphata</taxon>
        <taxon>Eupercaria</taxon>
        <taxon>Perciformes</taxon>
        <taxon>Notothenioidei</taxon>
        <taxon>Channichthyidae</taxon>
        <taxon>Champsocephalus</taxon>
    </lineage>
</organism>
<dbReference type="EMBL" id="JAULUE010002053">
    <property type="protein sequence ID" value="KAK5896850.1"/>
    <property type="molecule type" value="Genomic_DNA"/>
</dbReference>
<name>A0AAN8C6J7_9TELE</name>
<protein>
    <submittedName>
        <fullName evidence="1">Uncharacterized protein</fullName>
    </submittedName>
</protein>
<keyword evidence="2" id="KW-1185">Reference proteome</keyword>
<gene>
    <name evidence="1" type="ORF">CesoFtcFv8_009970</name>
</gene>
<proteinExistence type="predicted"/>
<accession>A0AAN8C6J7</accession>
<comment type="caution">
    <text evidence="1">The sequence shown here is derived from an EMBL/GenBank/DDBJ whole genome shotgun (WGS) entry which is preliminary data.</text>
</comment>
<evidence type="ECO:0000313" key="1">
    <source>
        <dbReference type="EMBL" id="KAK5896850.1"/>
    </source>
</evidence>
<dbReference type="AlphaFoldDB" id="A0AAN8C6J7"/>
<evidence type="ECO:0000313" key="2">
    <source>
        <dbReference type="Proteomes" id="UP001335648"/>
    </source>
</evidence>
<reference evidence="1 2" key="1">
    <citation type="journal article" date="2023" name="Mol. Biol. Evol.">
        <title>Genomics of Secondarily Temperate Adaptation in the Only Non-Antarctic Icefish.</title>
        <authorList>
            <person name="Rivera-Colon A.G."/>
            <person name="Rayamajhi N."/>
            <person name="Minhas B.F."/>
            <person name="Madrigal G."/>
            <person name="Bilyk K.T."/>
            <person name="Yoon V."/>
            <person name="Hune M."/>
            <person name="Gregory S."/>
            <person name="Cheng C.H.C."/>
            <person name="Catchen J.M."/>
        </authorList>
    </citation>
    <scope>NUCLEOTIDE SEQUENCE [LARGE SCALE GENOMIC DNA]</scope>
    <source>
        <strain evidence="1">JC2023a</strain>
    </source>
</reference>
<dbReference type="Proteomes" id="UP001335648">
    <property type="component" value="Unassembled WGS sequence"/>
</dbReference>